<evidence type="ECO:0000256" key="1">
    <source>
        <dbReference type="ARBA" id="ARBA00001974"/>
    </source>
</evidence>
<dbReference type="Gene3D" id="1.10.405.10">
    <property type="entry name" value="Guanine Nucleotide Dissociation Inhibitor, domain 1"/>
    <property type="match status" value="1"/>
</dbReference>
<proteinExistence type="predicted"/>
<gene>
    <name evidence="4" type="ORF">ACFFGV_08520</name>
</gene>
<dbReference type="Pfam" id="PF01593">
    <property type="entry name" value="Amino_oxidase"/>
    <property type="match status" value="1"/>
</dbReference>
<dbReference type="InterPro" id="IPR001613">
    <property type="entry name" value="Flavin_amine_oxidase"/>
</dbReference>
<evidence type="ECO:0000256" key="2">
    <source>
        <dbReference type="ARBA" id="ARBA00023002"/>
    </source>
</evidence>
<evidence type="ECO:0000313" key="5">
    <source>
        <dbReference type="Proteomes" id="UP001589836"/>
    </source>
</evidence>
<dbReference type="RefSeq" id="WP_377346677.1">
    <property type="nucleotide sequence ID" value="NZ_JBHLTP010000005.1"/>
</dbReference>
<comment type="caution">
    <text evidence="4">The sequence shown here is derived from an EMBL/GenBank/DDBJ whole genome shotgun (WGS) entry which is preliminary data.</text>
</comment>
<dbReference type="Gene3D" id="3.50.50.60">
    <property type="entry name" value="FAD/NAD(P)-binding domain"/>
    <property type="match status" value="1"/>
</dbReference>
<organism evidence="4 5">
    <name type="scientific">Pontibacillus salicampi</name>
    <dbReference type="NCBI Taxonomy" id="1449801"/>
    <lineage>
        <taxon>Bacteria</taxon>
        <taxon>Bacillati</taxon>
        <taxon>Bacillota</taxon>
        <taxon>Bacilli</taxon>
        <taxon>Bacillales</taxon>
        <taxon>Bacillaceae</taxon>
        <taxon>Pontibacillus</taxon>
    </lineage>
</organism>
<feature type="domain" description="Amine oxidase" evidence="3">
    <location>
        <begin position="42"/>
        <end position="490"/>
    </location>
</feature>
<name>A0ABV6LMK9_9BACI</name>
<dbReference type="InterPro" id="IPR002937">
    <property type="entry name" value="Amino_oxidase"/>
</dbReference>
<protein>
    <submittedName>
        <fullName evidence="4">Flavin monoamine oxidase family protein</fullName>
    </submittedName>
</protein>
<dbReference type="InterPro" id="IPR036188">
    <property type="entry name" value="FAD/NAD-bd_sf"/>
</dbReference>
<dbReference type="PRINTS" id="PR00757">
    <property type="entry name" value="AMINEOXDASEF"/>
</dbReference>
<dbReference type="Proteomes" id="UP001589836">
    <property type="component" value="Unassembled WGS sequence"/>
</dbReference>
<dbReference type="Gene3D" id="3.90.660.10">
    <property type="match status" value="1"/>
</dbReference>
<dbReference type="PANTHER" id="PTHR10742">
    <property type="entry name" value="FLAVIN MONOAMINE OXIDASE"/>
    <property type="match status" value="1"/>
</dbReference>
<dbReference type="InterPro" id="IPR050281">
    <property type="entry name" value="Flavin_monoamine_oxidase"/>
</dbReference>
<dbReference type="SUPFAM" id="SSF51905">
    <property type="entry name" value="FAD/NAD(P)-binding domain"/>
    <property type="match status" value="1"/>
</dbReference>
<dbReference type="SUPFAM" id="SSF54373">
    <property type="entry name" value="FAD-linked reductases, C-terminal domain"/>
    <property type="match status" value="1"/>
</dbReference>
<evidence type="ECO:0000313" key="4">
    <source>
        <dbReference type="EMBL" id="MFC0523628.1"/>
    </source>
</evidence>
<dbReference type="EMBL" id="JBHLTP010000005">
    <property type="protein sequence ID" value="MFC0523628.1"/>
    <property type="molecule type" value="Genomic_DNA"/>
</dbReference>
<comment type="cofactor">
    <cofactor evidence="1">
        <name>FAD</name>
        <dbReference type="ChEBI" id="CHEBI:57692"/>
    </cofactor>
</comment>
<reference evidence="4 5" key="1">
    <citation type="submission" date="2024-09" db="EMBL/GenBank/DDBJ databases">
        <authorList>
            <person name="Sun Q."/>
            <person name="Mori K."/>
        </authorList>
    </citation>
    <scope>NUCLEOTIDE SEQUENCE [LARGE SCALE GENOMIC DNA]</scope>
    <source>
        <strain evidence="4 5">NCAIM B.02529</strain>
    </source>
</reference>
<evidence type="ECO:0000259" key="3">
    <source>
        <dbReference type="Pfam" id="PF01593"/>
    </source>
</evidence>
<sequence>MNVQRVTTSGPLQYPNEMLSIIKDGLPKQGKPKKVVIIGAGMAGLTSASLLKDAGHDVTILEANNRIGGRIYTIRKPFTPGNYLDLGAMRIPENHELIFEYIRKFNLPYNRFFNTTKKDVIFANGIKTTREEYEKNPDILQFPVAPSEKGKTATQLFKEAVQPFLTLYENSSPEEQKILIKRFDQYSIENYLRFNPIGPTLSNGAIRLVKVMLGIEGFSELSFSNMLFDIVSTVFDEDLVFYEITGGNDKLPDSFLPQLESDILFLEKVSRLTHKGKEVIVESRNTKTEETSEFTADFVIISIPFSVFQFIDVVPYTTFSFEKWTAIRELHYVGAVKVGIEFKEKFWEKEGLKGANLITDFPNRFFYTPSPTDPTQPAGVVLASYSWGDNAKLWSALPKQERIRQAMQDLAKIHGPGIYKSFLNGASLSWSQNQFSAGAFTLFKPNHASTFPAIIRRPEGRIHFAGEHASDFHGWIEGAIQSGIRAAYEVNNRT</sequence>
<keyword evidence="5" id="KW-1185">Reference proteome</keyword>
<keyword evidence="2" id="KW-0560">Oxidoreductase</keyword>
<accession>A0ABV6LMK9</accession>
<dbReference type="PANTHER" id="PTHR10742:SF342">
    <property type="entry name" value="AMINE OXIDASE"/>
    <property type="match status" value="1"/>
</dbReference>